<feature type="region of interest" description="Disordered" evidence="1">
    <location>
        <begin position="1"/>
        <end position="30"/>
    </location>
</feature>
<feature type="region of interest" description="Disordered" evidence="1">
    <location>
        <begin position="106"/>
        <end position="358"/>
    </location>
</feature>
<feature type="compositionally biased region" description="Basic residues" evidence="1">
    <location>
        <begin position="333"/>
        <end position="350"/>
    </location>
</feature>
<organism evidence="3">
    <name type="scientific">Athelia psychrophila</name>
    <dbReference type="NCBI Taxonomy" id="1759441"/>
    <lineage>
        <taxon>Eukaryota</taxon>
        <taxon>Fungi</taxon>
        <taxon>Dikarya</taxon>
        <taxon>Basidiomycota</taxon>
        <taxon>Agaricomycotina</taxon>
        <taxon>Agaricomycetes</taxon>
        <taxon>Agaricomycetidae</taxon>
        <taxon>Atheliales</taxon>
        <taxon>Atheliaceae</taxon>
        <taxon>Athelia</taxon>
    </lineage>
</organism>
<dbReference type="AlphaFoldDB" id="A0A165WCC0"/>
<feature type="region of interest" description="Disordered" evidence="1">
    <location>
        <begin position="445"/>
        <end position="471"/>
    </location>
</feature>
<dbReference type="InterPro" id="IPR045341">
    <property type="entry name" value="DUF6532"/>
</dbReference>
<dbReference type="Pfam" id="PF20149">
    <property type="entry name" value="DUF6532"/>
    <property type="match status" value="1"/>
</dbReference>
<name>A0A165WCC0_9AGAM</name>
<feature type="compositionally biased region" description="Polar residues" evidence="1">
    <location>
        <begin position="1"/>
        <end position="10"/>
    </location>
</feature>
<feature type="region of interest" description="Disordered" evidence="1">
    <location>
        <begin position="890"/>
        <end position="914"/>
    </location>
</feature>
<dbReference type="EMBL" id="KV417746">
    <property type="protein sequence ID" value="KZP07563.1"/>
    <property type="molecule type" value="Genomic_DNA"/>
</dbReference>
<feature type="compositionally biased region" description="Low complexity" evidence="1">
    <location>
        <begin position="127"/>
        <end position="139"/>
    </location>
</feature>
<protein>
    <recommendedName>
        <fullName evidence="2">DUF6532 domain-containing protein</fullName>
    </recommendedName>
</protein>
<feature type="compositionally biased region" description="Polar residues" evidence="1">
    <location>
        <begin position="450"/>
        <end position="471"/>
    </location>
</feature>
<feature type="region of interest" description="Disordered" evidence="1">
    <location>
        <begin position="818"/>
        <end position="864"/>
    </location>
</feature>
<evidence type="ECO:0000259" key="2">
    <source>
        <dbReference type="Pfam" id="PF20149"/>
    </source>
</evidence>
<feature type="compositionally biased region" description="Acidic residues" evidence="1">
    <location>
        <begin position="850"/>
        <end position="864"/>
    </location>
</feature>
<evidence type="ECO:0000313" key="3">
    <source>
        <dbReference type="EMBL" id="KZP07563.1"/>
    </source>
</evidence>
<gene>
    <name evidence="3" type="ORF">FIBSPDRAFT_965516</name>
</gene>
<feature type="domain" description="DUF6532" evidence="2">
    <location>
        <begin position="614"/>
        <end position="748"/>
    </location>
</feature>
<dbReference type="OrthoDB" id="2662900at2759"/>
<evidence type="ECO:0000256" key="1">
    <source>
        <dbReference type="SAM" id="MobiDB-lite"/>
    </source>
</evidence>
<reference evidence="3" key="1">
    <citation type="journal article" date="2016" name="Mol. Biol. Evol.">
        <title>Comparative Genomics of Early-Diverging Mushroom-Forming Fungi Provides Insights into the Origins of Lignocellulose Decay Capabilities.</title>
        <authorList>
            <person name="Nagy L.G."/>
            <person name="Riley R."/>
            <person name="Tritt A."/>
            <person name="Adam C."/>
            <person name="Daum C."/>
            <person name="Floudas D."/>
            <person name="Sun H."/>
            <person name="Yadav J.S."/>
            <person name="Pangilinan J."/>
            <person name="Larsson K.H."/>
            <person name="Matsuura K."/>
            <person name="Barry K."/>
            <person name="Labutti K."/>
            <person name="Kuo R."/>
            <person name="Ohm R.A."/>
            <person name="Bhattacharya S.S."/>
            <person name="Shirouzu T."/>
            <person name="Yoshinaga Y."/>
            <person name="Martin F.M."/>
            <person name="Grigoriev I.V."/>
            <person name="Hibbett D.S."/>
        </authorList>
    </citation>
    <scope>NUCLEOTIDE SEQUENCE [LARGE SCALE GENOMIC DNA]</scope>
    <source>
        <strain evidence="3">CBS 109695</strain>
    </source>
</reference>
<feature type="compositionally biased region" description="Basic and acidic residues" evidence="1">
    <location>
        <begin position="21"/>
        <end position="30"/>
    </location>
</feature>
<sequence>MIETRASNANKHPGLAVIADTKPRRSSKEVAIEREVKAAAKEARKTAKLYADVLKAERLDRVTTNVTAEDTSYATPVVSRAPAKRKAPPLQRTESVLDLQPELNATNSMSMLPPPLPAAKQVKKNGAPAKTASTPAAKPKSARAGVEASIQHAEGARTSAPTQPKVQPAKGARTTASTKPKKHDVGDADTAPAQTLVKDRPKPVRILPAKAPDSTDNVEMVPADTIPDRATKYYGHPPANNMLPPHPQPIKKTHRAPPSKATASSERAGVGAPGPSRSKAPAVVIEDDSVTEDDSQAPEPHGVGDDVATEDDSPAFLPLHDESSETEFSNSQPKKKQKSQQAPVKRKAAGKHVVQDGKKQAIDMIREDSSEVEIVAESKKKKSAKKQVKESVIAPALPPHQKAYRDKMQTGPVDSHTYLKDQIGGVRPQDILSWSASVIPGQKPPIVARSGTTPSLMTSRSTVTNTRPPSSVVSCTSVFTNTVRVSGAAADSTHEKGAVSDCDETVGEELEAKKRSPIKGGVRLSSNHMVKLEPSTTAPAPTARKLARVTNKSLPETFQEGAVWKTSVIPSVIKWASTVPKIFKIPVKSIIKVLEVVCRHYYKDDTIAFGEKHTAVVQIQQRLTDQFRGPVGSAAISVLLAFLASCPIKGASDDACVNRCQDQLEKSKFIYGDTSSPRRWRNPYQSSLIIQVFAVYLSAIKNIPWLTGMFPNSEDCSTPHPEPRPALALAVTALGRALTLVAEGKITLATIKAEKLRQGKLITANTHPITGKRHTATVAFSDSLWGTEVGDYYTNIKGLRRSDMDKIVCIARKFSRATAGAQNDDEDTQPSVLGPPKGRSGRAYLPHNYDDEDDNEEEVGDDSNAEDNVEDIIQDAESDAEVIQHDDHPMEDYEEGDCSNPYKVNDGEDDLMDYEDGHAVEPMYSDMDDKVHISAAEPQM</sequence>
<proteinExistence type="predicted"/>
<feature type="compositionally biased region" description="Acidic residues" evidence="1">
    <location>
        <begin position="285"/>
        <end position="296"/>
    </location>
</feature>
<accession>A0A165WCC0</accession>